<dbReference type="EMBL" id="JAUKPO010000002">
    <property type="protein sequence ID" value="MDO1445744.1"/>
    <property type="molecule type" value="Genomic_DNA"/>
</dbReference>
<dbReference type="InterPro" id="IPR011006">
    <property type="entry name" value="CheY-like_superfamily"/>
</dbReference>
<evidence type="ECO:0000259" key="9">
    <source>
        <dbReference type="PROSITE" id="PS51755"/>
    </source>
</evidence>
<dbReference type="InterPro" id="IPR039420">
    <property type="entry name" value="WalR-like"/>
</dbReference>
<evidence type="ECO:0000256" key="5">
    <source>
        <dbReference type="ARBA" id="ARBA00023163"/>
    </source>
</evidence>
<dbReference type="CDD" id="cd19935">
    <property type="entry name" value="REC_OmpR_CusR-like"/>
    <property type="match status" value="1"/>
</dbReference>
<keyword evidence="3" id="KW-0805">Transcription regulation</keyword>
<evidence type="ECO:0000256" key="2">
    <source>
        <dbReference type="ARBA" id="ARBA00023012"/>
    </source>
</evidence>
<protein>
    <submittedName>
        <fullName evidence="10">Response regulator transcription factor</fullName>
    </submittedName>
</protein>
<keyword evidence="11" id="KW-1185">Reference proteome</keyword>
<keyword evidence="1 6" id="KW-0597">Phosphoprotein</keyword>
<dbReference type="InterPro" id="IPR016032">
    <property type="entry name" value="Sig_transdc_resp-reg_C-effctor"/>
</dbReference>
<dbReference type="Gene3D" id="1.10.10.10">
    <property type="entry name" value="Winged helix-like DNA-binding domain superfamily/Winged helix DNA-binding domain"/>
    <property type="match status" value="1"/>
</dbReference>
<keyword evidence="4 7" id="KW-0238">DNA-binding</keyword>
<reference evidence="10" key="1">
    <citation type="submission" date="2023-07" db="EMBL/GenBank/DDBJ databases">
        <title>The genome sequence of Rhodocytophaga aerolata KACC 12507.</title>
        <authorList>
            <person name="Zhang X."/>
        </authorList>
    </citation>
    <scope>NUCLEOTIDE SEQUENCE</scope>
    <source>
        <strain evidence="10">KACC 12507</strain>
    </source>
</reference>
<evidence type="ECO:0000256" key="3">
    <source>
        <dbReference type="ARBA" id="ARBA00023015"/>
    </source>
</evidence>
<sequence>MHSSILIIEDETKVAGSIKRGLEDNYYTAEVAFDGVIGKTMALSNKYHAIILDINLPKMNGFDVCKAIRTTNAKVPILMLTALGSLQNKETGFDAGADDYLVKPFEFKELLLRLRALLKRANQPVSGDVSVLKIADLEVNLETKIVTRGSEIINLTAKEFQLLEYFLRNKGRIISKVDLAEKLWNHTFDTGTNVIEVYVNFLRKKIDKNYSPKLIHTHIGMGYIMKEGE</sequence>
<feature type="domain" description="OmpR/PhoB-type" evidence="9">
    <location>
        <begin position="129"/>
        <end position="227"/>
    </location>
</feature>
<dbReference type="InterPro" id="IPR036388">
    <property type="entry name" value="WH-like_DNA-bd_sf"/>
</dbReference>
<feature type="DNA-binding region" description="OmpR/PhoB-type" evidence="7">
    <location>
        <begin position="129"/>
        <end position="227"/>
    </location>
</feature>
<keyword evidence="5" id="KW-0804">Transcription</keyword>
<evidence type="ECO:0000313" key="11">
    <source>
        <dbReference type="Proteomes" id="UP001168528"/>
    </source>
</evidence>
<gene>
    <name evidence="10" type="ORF">Q0590_05755</name>
</gene>
<dbReference type="PROSITE" id="PS50110">
    <property type="entry name" value="RESPONSE_REGULATORY"/>
    <property type="match status" value="1"/>
</dbReference>
<evidence type="ECO:0000313" key="10">
    <source>
        <dbReference type="EMBL" id="MDO1445744.1"/>
    </source>
</evidence>
<dbReference type="PANTHER" id="PTHR48111">
    <property type="entry name" value="REGULATOR OF RPOS"/>
    <property type="match status" value="1"/>
</dbReference>
<dbReference type="PROSITE" id="PS51755">
    <property type="entry name" value="OMPR_PHOB"/>
    <property type="match status" value="1"/>
</dbReference>
<feature type="domain" description="Response regulatory" evidence="8">
    <location>
        <begin position="4"/>
        <end position="118"/>
    </location>
</feature>
<accession>A0ABT8R1F3</accession>
<dbReference type="InterPro" id="IPR001867">
    <property type="entry name" value="OmpR/PhoB-type_DNA-bd"/>
</dbReference>
<dbReference type="Gene3D" id="6.10.250.690">
    <property type="match status" value="1"/>
</dbReference>
<dbReference type="SUPFAM" id="SSF52172">
    <property type="entry name" value="CheY-like"/>
    <property type="match status" value="1"/>
</dbReference>
<dbReference type="Pfam" id="PF00072">
    <property type="entry name" value="Response_reg"/>
    <property type="match status" value="1"/>
</dbReference>
<feature type="modified residue" description="4-aspartylphosphate" evidence="6">
    <location>
        <position position="53"/>
    </location>
</feature>
<evidence type="ECO:0000259" key="8">
    <source>
        <dbReference type="PROSITE" id="PS50110"/>
    </source>
</evidence>
<evidence type="ECO:0000256" key="1">
    <source>
        <dbReference type="ARBA" id="ARBA00022553"/>
    </source>
</evidence>
<keyword evidence="2" id="KW-0902">Two-component regulatory system</keyword>
<dbReference type="Pfam" id="PF00486">
    <property type="entry name" value="Trans_reg_C"/>
    <property type="match status" value="1"/>
</dbReference>
<dbReference type="CDD" id="cd00383">
    <property type="entry name" value="trans_reg_C"/>
    <property type="match status" value="1"/>
</dbReference>
<dbReference type="SMART" id="SM00448">
    <property type="entry name" value="REC"/>
    <property type="match status" value="1"/>
</dbReference>
<dbReference type="PANTHER" id="PTHR48111:SF22">
    <property type="entry name" value="REGULATOR OF RPOS"/>
    <property type="match status" value="1"/>
</dbReference>
<evidence type="ECO:0000256" key="7">
    <source>
        <dbReference type="PROSITE-ProRule" id="PRU01091"/>
    </source>
</evidence>
<dbReference type="InterPro" id="IPR001789">
    <property type="entry name" value="Sig_transdc_resp-reg_receiver"/>
</dbReference>
<dbReference type="Proteomes" id="UP001168528">
    <property type="component" value="Unassembled WGS sequence"/>
</dbReference>
<evidence type="ECO:0000256" key="4">
    <source>
        <dbReference type="ARBA" id="ARBA00023125"/>
    </source>
</evidence>
<dbReference type="SMART" id="SM00862">
    <property type="entry name" value="Trans_reg_C"/>
    <property type="match status" value="1"/>
</dbReference>
<comment type="caution">
    <text evidence="10">The sequence shown here is derived from an EMBL/GenBank/DDBJ whole genome shotgun (WGS) entry which is preliminary data.</text>
</comment>
<dbReference type="SUPFAM" id="SSF46894">
    <property type="entry name" value="C-terminal effector domain of the bipartite response regulators"/>
    <property type="match status" value="1"/>
</dbReference>
<name>A0ABT8R1F3_9BACT</name>
<organism evidence="10 11">
    <name type="scientific">Rhodocytophaga aerolata</name>
    <dbReference type="NCBI Taxonomy" id="455078"/>
    <lineage>
        <taxon>Bacteria</taxon>
        <taxon>Pseudomonadati</taxon>
        <taxon>Bacteroidota</taxon>
        <taxon>Cytophagia</taxon>
        <taxon>Cytophagales</taxon>
        <taxon>Rhodocytophagaceae</taxon>
        <taxon>Rhodocytophaga</taxon>
    </lineage>
</organism>
<evidence type="ECO:0000256" key="6">
    <source>
        <dbReference type="PROSITE-ProRule" id="PRU00169"/>
    </source>
</evidence>
<dbReference type="RefSeq" id="WP_302036543.1">
    <property type="nucleotide sequence ID" value="NZ_JAUKPO010000002.1"/>
</dbReference>
<proteinExistence type="predicted"/>
<dbReference type="Gene3D" id="3.40.50.2300">
    <property type="match status" value="1"/>
</dbReference>